<reference evidence="3 4" key="1">
    <citation type="submission" date="2024-10" db="EMBL/GenBank/DDBJ databases">
        <title>Updated reference genomes for cyclostephanoid diatoms.</title>
        <authorList>
            <person name="Roberts W.R."/>
            <person name="Alverson A.J."/>
        </authorList>
    </citation>
    <scope>NUCLEOTIDE SEQUENCE [LARGE SCALE GENOMIC DNA]</scope>
    <source>
        <strain evidence="3 4">AJA232-27</strain>
    </source>
</reference>
<feature type="compositionally biased region" description="Basic residues" evidence="1">
    <location>
        <begin position="57"/>
        <end position="71"/>
    </location>
</feature>
<evidence type="ECO:0000313" key="4">
    <source>
        <dbReference type="Proteomes" id="UP001530293"/>
    </source>
</evidence>
<evidence type="ECO:0000256" key="1">
    <source>
        <dbReference type="SAM" id="MobiDB-lite"/>
    </source>
</evidence>
<dbReference type="AlphaFoldDB" id="A0ABD3MQ79"/>
<keyword evidence="2" id="KW-0472">Membrane</keyword>
<gene>
    <name evidence="3" type="ORF">ACHAWU_004171</name>
</gene>
<comment type="caution">
    <text evidence="3">The sequence shown here is derived from an EMBL/GenBank/DDBJ whole genome shotgun (WGS) entry which is preliminary data.</text>
</comment>
<feature type="compositionally biased region" description="Low complexity" evidence="1">
    <location>
        <begin position="40"/>
        <end position="52"/>
    </location>
</feature>
<feature type="transmembrane region" description="Helical" evidence="2">
    <location>
        <begin position="76"/>
        <end position="99"/>
    </location>
</feature>
<evidence type="ECO:0000256" key="2">
    <source>
        <dbReference type="SAM" id="Phobius"/>
    </source>
</evidence>
<name>A0ABD3MQ79_9STRA</name>
<keyword evidence="4" id="KW-1185">Reference proteome</keyword>
<dbReference type="Proteomes" id="UP001530293">
    <property type="component" value="Unassembled WGS sequence"/>
</dbReference>
<keyword evidence="2" id="KW-1133">Transmembrane helix</keyword>
<proteinExistence type="predicted"/>
<dbReference type="EMBL" id="JALLBG020000088">
    <property type="protein sequence ID" value="KAL3766171.1"/>
    <property type="molecule type" value="Genomic_DNA"/>
</dbReference>
<evidence type="ECO:0000313" key="3">
    <source>
        <dbReference type="EMBL" id="KAL3766171.1"/>
    </source>
</evidence>
<protein>
    <submittedName>
        <fullName evidence="3">Uncharacterized protein</fullName>
    </submittedName>
</protein>
<keyword evidence="2" id="KW-0812">Transmembrane</keyword>
<accession>A0ABD3MQ79</accession>
<organism evidence="3 4">
    <name type="scientific">Discostella pseudostelligera</name>
    <dbReference type="NCBI Taxonomy" id="259834"/>
    <lineage>
        <taxon>Eukaryota</taxon>
        <taxon>Sar</taxon>
        <taxon>Stramenopiles</taxon>
        <taxon>Ochrophyta</taxon>
        <taxon>Bacillariophyta</taxon>
        <taxon>Coscinodiscophyceae</taxon>
        <taxon>Thalassiosirophycidae</taxon>
        <taxon>Stephanodiscales</taxon>
        <taxon>Stephanodiscaceae</taxon>
        <taxon>Discostella</taxon>
    </lineage>
</organism>
<sequence>MRKISFQTHYISFGVVDHLAIPHSIMYQILIPIEAMWKKNPQQQQQQQQQPSDRQKPKQQPKVKKSKTKKKKGIEVIPLGVLCASCHYILPSIIATILFEHEQ</sequence>
<feature type="region of interest" description="Disordered" evidence="1">
    <location>
        <begin position="40"/>
        <end position="71"/>
    </location>
</feature>